<organism evidence="1 2">
    <name type="scientific">Symbiodinium natans</name>
    <dbReference type="NCBI Taxonomy" id="878477"/>
    <lineage>
        <taxon>Eukaryota</taxon>
        <taxon>Sar</taxon>
        <taxon>Alveolata</taxon>
        <taxon>Dinophyceae</taxon>
        <taxon>Suessiales</taxon>
        <taxon>Symbiodiniaceae</taxon>
        <taxon>Symbiodinium</taxon>
    </lineage>
</organism>
<protein>
    <submittedName>
        <fullName evidence="1">Uncharacterized protein</fullName>
    </submittedName>
</protein>
<sequence length="405" mass="43076">MRCNPPSAQHAALQAFDTRSRHCFAALTGLHLNRTQWQQAGRGFAQAGLGLRQAVVDAPAAYLASRGGVASACQQLDAGFDSAALSETAEVRQALVLLNAQLAQPLSGSAALAKRQGELCDLLDDASWRRQLSCSTPVAKAFLLSETQVGARAFLAAVPRERGRMDPAAFVAELRLRLGIPEATDDVWCPRCDSVLDAYSHHAGVCSVGGERTLHHNAVRDLVCSWATRAGLQPEKEKPNLLLPQRPEDSHLARKRPADIFIPCLEGTPSALDFAITGPQRMESLPQAAAEAVSAAAAYAAVKASHHDTAAVCTVQGVKFIPMVAETTGAWDKGAARVLRLIAAATAAREGGDCAALTATMFQELSVCIRGFRARATLRRRAELHVAARNDPVRSAELVLESSGL</sequence>
<accession>A0A812G8X6</accession>
<reference evidence="1" key="1">
    <citation type="submission" date="2021-02" db="EMBL/GenBank/DDBJ databases">
        <authorList>
            <person name="Dougan E. K."/>
            <person name="Rhodes N."/>
            <person name="Thang M."/>
            <person name="Chan C."/>
        </authorList>
    </citation>
    <scope>NUCLEOTIDE SEQUENCE</scope>
</reference>
<name>A0A812G8X6_9DINO</name>
<evidence type="ECO:0000313" key="1">
    <source>
        <dbReference type="EMBL" id="CAE6916367.1"/>
    </source>
</evidence>
<evidence type="ECO:0000313" key="2">
    <source>
        <dbReference type="Proteomes" id="UP000604046"/>
    </source>
</evidence>
<dbReference type="OrthoDB" id="448294at2759"/>
<dbReference type="EMBL" id="CAJNDS010000012">
    <property type="protein sequence ID" value="CAE6916367.1"/>
    <property type="molecule type" value="Genomic_DNA"/>
</dbReference>
<dbReference type="Proteomes" id="UP000604046">
    <property type="component" value="Unassembled WGS sequence"/>
</dbReference>
<comment type="caution">
    <text evidence="1">The sequence shown here is derived from an EMBL/GenBank/DDBJ whole genome shotgun (WGS) entry which is preliminary data.</text>
</comment>
<proteinExistence type="predicted"/>
<keyword evidence="2" id="KW-1185">Reference proteome</keyword>
<dbReference type="AlphaFoldDB" id="A0A812G8X6"/>
<gene>
    <name evidence="1" type="ORF">SNAT2548_LOCUS296</name>
</gene>